<name>A0ACC3NPP4_9PEZI</name>
<evidence type="ECO:0000313" key="1">
    <source>
        <dbReference type="EMBL" id="KAK3720879.1"/>
    </source>
</evidence>
<organism evidence="1 2">
    <name type="scientific">Vermiconidia calcicola</name>
    <dbReference type="NCBI Taxonomy" id="1690605"/>
    <lineage>
        <taxon>Eukaryota</taxon>
        <taxon>Fungi</taxon>
        <taxon>Dikarya</taxon>
        <taxon>Ascomycota</taxon>
        <taxon>Pezizomycotina</taxon>
        <taxon>Dothideomycetes</taxon>
        <taxon>Dothideomycetidae</taxon>
        <taxon>Mycosphaerellales</taxon>
        <taxon>Extremaceae</taxon>
        <taxon>Vermiconidia</taxon>
    </lineage>
</organism>
<keyword evidence="2" id="KW-1185">Reference proteome</keyword>
<sequence length="659" mass="74453">MASGSNGVLNKFGQSLRSSLHLNFYRVHLLYFILTILISSGIFYGSDASRFSYSYTDALFLCVSAMCNVGLNTVNLSSLTGFQQSILYVLMLVGDLTVVTISVVIARRFFFSRQMSELVQESGAGRRIAEDIEEQYEERRDQPKASNSRSEQSTRTTHESTRNPADAKRSLLDGTHLSDYGSFPAPWHTSHFKNMARFFESRSKFTSPDHHHYLSFQPELDHKGRFTSLNEHQRNELGGVEYRALKVLTWLLPAYTLAWLGVLMVALVPYAMLSSAADKIRDAQPSKQTPAWWAAFVTLAGYTNTGLNLLDANMIRRVAKALRTDYFVLIITGAAILAGNTFYPVFLRLCVWLLSRAVRKNSELHHSLSFLLQHPRRCYLLLFPAKNTWILFGSQVAITLTAWIFWVLLNIDQPAVDPGFSPGPRTMDGLYQALGLRSCGFYVIHISDLAPALQFFYLVVMYISAFPVLMSLRHTNIYEERSLGQDDRSKFGTDAEGRQRGSQSQLGVHIRKQLAYDIWWLCLAVFLICIVEHKPLRIAAPGFSIFSVIFEVVSAYGNIGLSLGVPYSESSFSAAWHVLSKLILLTVMLRGRHRILPMAVDRAVLIPGQELMEKLDKDYATADEHRWKEVEHRIREDERGAQAESSGTGQQQDPEQDDS</sequence>
<evidence type="ECO:0000313" key="2">
    <source>
        <dbReference type="Proteomes" id="UP001281147"/>
    </source>
</evidence>
<protein>
    <submittedName>
        <fullName evidence="1">Uncharacterized protein</fullName>
    </submittedName>
</protein>
<dbReference type="EMBL" id="JAUTXU010000020">
    <property type="protein sequence ID" value="KAK3720879.1"/>
    <property type="molecule type" value="Genomic_DNA"/>
</dbReference>
<comment type="caution">
    <text evidence="1">The sequence shown here is derived from an EMBL/GenBank/DDBJ whole genome shotgun (WGS) entry which is preliminary data.</text>
</comment>
<reference evidence="1" key="1">
    <citation type="submission" date="2023-07" db="EMBL/GenBank/DDBJ databases">
        <title>Black Yeasts Isolated from many extreme environments.</title>
        <authorList>
            <person name="Coleine C."/>
            <person name="Stajich J.E."/>
            <person name="Selbmann L."/>
        </authorList>
    </citation>
    <scope>NUCLEOTIDE SEQUENCE</scope>
    <source>
        <strain evidence="1">CCFEE 5714</strain>
    </source>
</reference>
<dbReference type="Proteomes" id="UP001281147">
    <property type="component" value="Unassembled WGS sequence"/>
</dbReference>
<gene>
    <name evidence="1" type="ORF">LTR37_003542</name>
</gene>
<accession>A0ACC3NPP4</accession>
<proteinExistence type="predicted"/>